<dbReference type="GO" id="GO:0016020">
    <property type="term" value="C:membrane"/>
    <property type="evidence" value="ECO:0007669"/>
    <property type="project" value="TreeGrafter"/>
</dbReference>
<dbReference type="InterPro" id="IPR000873">
    <property type="entry name" value="AMP-dep_synth/lig_dom"/>
</dbReference>
<dbReference type="GO" id="GO:0005783">
    <property type="term" value="C:endoplasmic reticulum"/>
    <property type="evidence" value="ECO:0007669"/>
    <property type="project" value="TreeGrafter"/>
</dbReference>
<reference evidence="7" key="1">
    <citation type="submission" date="2016-06" db="UniProtKB">
        <authorList>
            <consortium name="WormBaseParasite"/>
        </authorList>
    </citation>
    <scope>IDENTIFICATION</scope>
</reference>
<keyword evidence="1" id="KW-0436">Ligase</keyword>
<dbReference type="PANTHER" id="PTHR43272">
    <property type="entry name" value="LONG-CHAIN-FATTY-ACID--COA LIGASE"/>
    <property type="match status" value="1"/>
</dbReference>
<evidence type="ECO:0000259" key="4">
    <source>
        <dbReference type="Pfam" id="PF00501"/>
    </source>
</evidence>
<accession>A0A183V7G5</accession>
<keyword evidence="6" id="KW-1185">Reference proteome</keyword>
<dbReference type="WBParaSite" id="TCNE_0001668601-mRNA-1">
    <property type="protein sequence ID" value="TCNE_0001668601-mRNA-1"/>
    <property type="gene ID" value="TCNE_0001668601"/>
</dbReference>
<evidence type="ECO:0000313" key="5">
    <source>
        <dbReference type="EMBL" id="VDM48006.1"/>
    </source>
</evidence>
<proteinExistence type="predicted"/>
<dbReference type="EC" id="6.2.1.3" evidence="3"/>
<dbReference type="PANTHER" id="PTHR43272:SF107">
    <property type="entry name" value="LONG-CHAIN-FATTY-ACID--COA LIGASE 5"/>
    <property type="match status" value="1"/>
</dbReference>
<evidence type="ECO:0000256" key="1">
    <source>
        <dbReference type="ARBA" id="ARBA00022598"/>
    </source>
</evidence>
<reference evidence="5 6" key="2">
    <citation type="submission" date="2018-11" db="EMBL/GenBank/DDBJ databases">
        <authorList>
            <consortium name="Pathogen Informatics"/>
        </authorList>
    </citation>
    <scope>NUCLEOTIDE SEQUENCE [LARGE SCALE GENOMIC DNA]</scope>
</reference>
<keyword evidence="2" id="KW-0276">Fatty acid metabolism</keyword>
<evidence type="ECO:0000256" key="2">
    <source>
        <dbReference type="ARBA" id="ARBA00022832"/>
    </source>
</evidence>
<dbReference type="InterPro" id="IPR042099">
    <property type="entry name" value="ANL_N_sf"/>
</dbReference>
<sequence length="257" mass="28226">MLLDEYGNTAAVTLAAAVSLGAAGYYWSRSGDPTHKVAAIVDLKAQTRILPDGSRVASCHKGDALMETYYADVKTISDAVRRGLRESADGRMLGYRKKQADGTSPYHWLSYKEVIDRSVDVGYGLREIGIEPGQKTFVGILAKNRPEWVICEHAVYSNCSILIPLYETLGPSAITYIISQTEMRIVIVDEEAKAERLLDERNKYPSIKVIVVIESFSKALLGRAEQAGVMVYSLADIESKGHSAAHRHSLQVGVMCT</sequence>
<protein>
    <recommendedName>
        <fullName evidence="3">long-chain-fatty-acid--CoA ligase</fullName>
        <ecNumber evidence="3">6.2.1.3</ecNumber>
    </recommendedName>
</protein>
<dbReference type="Proteomes" id="UP000050794">
    <property type="component" value="Unassembled WGS sequence"/>
</dbReference>
<dbReference type="Pfam" id="PF00501">
    <property type="entry name" value="AMP-binding"/>
    <property type="match status" value="1"/>
</dbReference>
<name>A0A183V7G5_TOXCA</name>
<dbReference type="AlphaFoldDB" id="A0A183V7G5"/>
<evidence type="ECO:0000313" key="6">
    <source>
        <dbReference type="Proteomes" id="UP000050794"/>
    </source>
</evidence>
<dbReference type="GO" id="GO:0004467">
    <property type="term" value="F:long-chain fatty acid-CoA ligase activity"/>
    <property type="evidence" value="ECO:0007669"/>
    <property type="project" value="UniProtKB-EC"/>
</dbReference>
<dbReference type="EMBL" id="UYWY01023807">
    <property type="protein sequence ID" value="VDM48006.1"/>
    <property type="molecule type" value="Genomic_DNA"/>
</dbReference>
<feature type="domain" description="AMP-dependent synthetase/ligase" evidence="4">
    <location>
        <begin position="105"/>
        <end position="222"/>
    </location>
</feature>
<dbReference type="Gene3D" id="3.40.50.12780">
    <property type="entry name" value="N-terminal domain of ligase-like"/>
    <property type="match status" value="1"/>
</dbReference>
<dbReference type="SUPFAM" id="SSF56801">
    <property type="entry name" value="Acetyl-CoA synthetase-like"/>
    <property type="match status" value="1"/>
</dbReference>
<evidence type="ECO:0000256" key="3">
    <source>
        <dbReference type="ARBA" id="ARBA00026121"/>
    </source>
</evidence>
<keyword evidence="2" id="KW-0443">Lipid metabolism</keyword>
<gene>
    <name evidence="5" type="ORF">TCNE_LOCUS16685</name>
</gene>
<organism evidence="6 7">
    <name type="scientific">Toxocara canis</name>
    <name type="common">Canine roundworm</name>
    <dbReference type="NCBI Taxonomy" id="6265"/>
    <lineage>
        <taxon>Eukaryota</taxon>
        <taxon>Metazoa</taxon>
        <taxon>Ecdysozoa</taxon>
        <taxon>Nematoda</taxon>
        <taxon>Chromadorea</taxon>
        <taxon>Rhabditida</taxon>
        <taxon>Spirurina</taxon>
        <taxon>Ascaridomorpha</taxon>
        <taxon>Ascaridoidea</taxon>
        <taxon>Toxocaridae</taxon>
        <taxon>Toxocara</taxon>
    </lineage>
</organism>
<evidence type="ECO:0000313" key="7">
    <source>
        <dbReference type="WBParaSite" id="TCNE_0001668601-mRNA-1"/>
    </source>
</evidence>